<comment type="function">
    <text evidence="5">Functions as an E3 ubiquitin ligase.</text>
</comment>
<dbReference type="Gene3D" id="3.30.40.10">
    <property type="entry name" value="Zinc/RING finger domain, C3HC4 (zinc finger)"/>
    <property type="match status" value="1"/>
</dbReference>
<dbReference type="InterPro" id="IPR045210">
    <property type="entry name" value="RING-Ubox_PUB"/>
</dbReference>
<dbReference type="AlphaFoldDB" id="A0A0K9NU32"/>
<dbReference type="InterPro" id="IPR011989">
    <property type="entry name" value="ARM-like"/>
</dbReference>
<dbReference type="UniPathway" id="UPA00143"/>
<dbReference type="Pfam" id="PF04564">
    <property type="entry name" value="U-box"/>
    <property type="match status" value="1"/>
</dbReference>
<dbReference type="PANTHER" id="PTHR22849">
    <property type="entry name" value="WDSAM1 PROTEIN"/>
    <property type="match status" value="1"/>
</dbReference>
<sequence>MPGSLAPQPLDLGAVQIPYHFRCPVSLELMQDPVTVSTGQTYDRSSIESWVATGNTTCPVTRASLDGDFTMIPNHTLRRLIQEWCVAHRSFGIERIPTPKQPADPTLVRSLVAQCSSSTATGEFRISALRRLRALSRESEYNRKVVAEFRSPLVNLAFDAIDSSSIFKTTSDGGSMMMMVNNGLAMEALAVASVLPLSDSESTAIANRADRLKWLSGLLRSHDSIDVRINAAAMIESISAGAKTPDIRILIAQSDGIMEGLVAMITTTSPKAAAKAAIRALFSLTLVKQNRELAVRRRATETLVERISTGDLERGDLERALATVELLCRVEGGCAAVIGSGEIGVGVMARVMESRPSDRAAEHAVGVMLAVCVVDDGVQKEAVKRGVLPQLLIMVQGGCTERAKRKAQVLLKLLWSTALASQHDDYDHEFR</sequence>
<evidence type="ECO:0000256" key="4">
    <source>
        <dbReference type="ARBA" id="ARBA00022786"/>
    </source>
</evidence>
<name>A0A0K9NU32_ZOSMR</name>
<evidence type="ECO:0000313" key="7">
    <source>
        <dbReference type="EMBL" id="KMZ60113.1"/>
    </source>
</evidence>
<dbReference type="Gene3D" id="1.25.10.10">
    <property type="entry name" value="Leucine-rich Repeat Variant"/>
    <property type="match status" value="1"/>
</dbReference>
<keyword evidence="8" id="KW-1185">Reference proteome</keyword>
<proteinExistence type="predicted"/>
<keyword evidence="3 5" id="KW-0808">Transferase</keyword>
<dbReference type="PANTHER" id="PTHR22849:SF112">
    <property type="entry name" value="U-BOX DOMAIN-CONTAINING PROTEIN 26"/>
    <property type="match status" value="1"/>
</dbReference>
<dbReference type="PROSITE" id="PS51698">
    <property type="entry name" value="U_BOX"/>
    <property type="match status" value="1"/>
</dbReference>
<comment type="pathway">
    <text evidence="2 5">Protein modification; protein ubiquitination.</text>
</comment>
<dbReference type="InterPro" id="IPR013083">
    <property type="entry name" value="Znf_RING/FYVE/PHD"/>
</dbReference>
<dbReference type="InterPro" id="IPR003613">
    <property type="entry name" value="Ubox_domain"/>
</dbReference>
<evidence type="ECO:0000256" key="2">
    <source>
        <dbReference type="ARBA" id="ARBA00004906"/>
    </source>
</evidence>
<dbReference type="InterPro" id="IPR016024">
    <property type="entry name" value="ARM-type_fold"/>
</dbReference>
<evidence type="ECO:0000256" key="1">
    <source>
        <dbReference type="ARBA" id="ARBA00000900"/>
    </source>
</evidence>
<dbReference type="FunFam" id="3.30.40.10:FF:000442">
    <property type="entry name" value="RING-type E3 ubiquitin transferase"/>
    <property type="match status" value="1"/>
</dbReference>
<dbReference type="OrthoDB" id="10064100at2759"/>
<feature type="domain" description="U-box" evidence="6">
    <location>
        <begin position="16"/>
        <end position="91"/>
    </location>
</feature>
<dbReference type="SMART" id="SM00504">
    <property type="entry name" value="Ubox"/>
    <property type="match status" value="1"/>
</dbReference>
<evidence type="ECO:0000256" key="5">
    <source>
        <dbReference type="RuleBase" id="RU369093"/>
    </source>
</evidence>
<dbReference type="GO" id="GO:0016567">
    <property type="term" value="P:protein ubiquitination"/>
    <property type="evidence" value="ECO:0007669"/>
    <property type="project" value="UniProtKB-UniRule"/>
</dbReference>
<dbReference type="SUPFAM" id="SSF48371">
    <property type="entry name" value="ARM repeat"/>
    <property type="match status" value="1"/>
</dbReference>
<dbReference type="InterPro" id="IPR058678">
    <property type="entry name" value="ARM_PUB"/>
</dbReference>
<evidence type="ECO:0000256" key="3">
    <source>
        <dbReference type="ARBA" id="ARBA00022679"/>
    </source>
</evidence>
<dbReference type="Proteomes" id="UP000036987">
    <property type="component" value="Unassembled WGS sequence"/>
</dbReference>
<dbReference type="STRING" id="29655.A0A0K9NU32"/>
<keyword evidence="4 5" id="KW-0833">Ubl conjugation pathway</keyword>
<evidence type="ECO:0000259" key="6">
    <source>
        <dbReference type="PROSITE" id="PS51698"/>
    </source>
</evidence>
<dbReference type="EC" id="2.3.2.27" evidence="5"/>
<comment type="caution">
    <text evidence="7">The sequence shown here is derived from an EMBL/GenBank/DDBJ whole genome shotgun (WGS) entry which is preliminary data.</text>
</comment>
<accession>A0A0K9NU32</accession>
<dbReference type="EMBL" id="LFYR01001640">
    <property type="protein sequence ID" value="KMZ60113.1"/>
    <property type="molecule type" value="Genomic_DNA"/>
</dbReference>
<dbReference type="SUPFAM" id="SSF57850">
    <property type="entry name" value="RING/U-box"/>
    <property type="match status" value="1"/>
</dbReference>
<evidence type="ECO:0000313" key="8">
    <source>
        <dbReference type="Proteomes" id="UP000036987"/>
    </source>
</evidence>
<dbReference type="Pfam" id="PF25598">
    <property type="entry name" value="ARM_PUB"/>
    <property type="match status" value="1"/>
</dbReference>
<reference evidence="8" key="1">
    <citation type="journal article" date="2016" name="Nature">
        <title>The genome of the seagrass Zostera marina reveals angiosperm adaptation to the sea.</title>
        <authorList>
            <person name="Olsen J.L."/>
            <person name="Rouze P."/>
            <person name="Verhelst B."/>
            <person name="Lin Y.-C."/>
            <person name="Bayer T."/>
            <person name="Collen J."/>
            <person name="Dattolo E."/>
            <person name="De Paoli E."/>
            <person name="Dittami S."/>
            <person name="Maumus F."/>
            <person name="Michel G."/>
            <person name="Kersting A."/>
            <person name="Lauritano C."/>
            <person name="Lohaus R."/>
            <person name="Toepel M."/>
            <person name="Tonon T."/>
            <person name="Vanneste K."/>
            <person name="Amirebrahimi M."/>
            <person name="Brakel J."/>
            <person name="Bostroem C."/>
            <person name="Chovatia M."/>
            <person name="Grimwood J."/>
            <person name="Jenkins J.W."/>
            <person name="Jueterbock A."/>
            <person name="Mraz A."/>
            <person name="Stam W.T."/>
            <person name="Tice H."/>
            <person name="Bornberg-Bauer E."/>
            <person name="Green P.J."/>
            <person name="Pearson G.A."/>
            <person name="Procaccini G."/>
            <person name="Duarte C.M."/>
            <person name="Schmutz J."/>
            <person name="Reusch T.B.H."/>
            <person name="Van de Peer Y."/>
        </authorList>
    </citation>
    <scope>NUCLEOTIDE SEQUENCE [LARGE SCALE GENOMIC DNA]</scope>
    <source>
        <strain evidence="8">cv. Finnish</strain>
    </source>
</reference>
<dbReference type="CDD" id="cd16664">
    <property type="entry name" value="RING-Ubox_PUB"/>
    <property type="match status" value="1"/>
</dbReference>
<dbReference type="InterPro" id="IPR045185">
    <property type="entry name" value="PUB22/23/24-like"/>
</dbReference>
<gene>
    <name evidence="7" type="ORF">ZOSMA_60G00570</name>
</gene>
<dbReference type="OMA" id="DCIANSD"/>
<organism evidence="7 8">
    <name type="scientific">Zostera marina</name>
    <name type="common">Eelgrass</name>
    <dbReference type="NCBI Taxonomy" id="29655"/>
    <lineage>
        <taxon>Eukaryota</taxon>
        <taxon>Viridiplantae</taxon>
        <taxon>Streptophyta</taxon>
        <taxon>Embryophyta</taxon>
        <taxon>Tracheophyta</taxon>
        <taxon>Spermatophyta</taxon>
        <taxon>Magnoliopsida</taxon>
        <taxon>Liliopsida</taxon>
        <taxon>Zosteraceae</taxon>
        <taxon>Zostera</taxon>
    </lineage>
</organism>
<protein>
    <recommendedName>
        <fullName evidence="5 6">U-box domain-containing protein</fullName>
        <ecNumber evidence="5">2.3.2.27</ecNumber>
    </recommendedName>
    <alternativeName>
        <fullName evidence="5">RING-type E3 ubiquitin transferase PUB</fullName>
    </alternativeName>
</protein>
<dbReference type="GO" id="GO:0061630">
    <property type="term" value="F:ubiquitin protein ligase activity"/>
    <property type="evidence" value="ECO:0007669"/>
    <property type="project" value="UniProtKB-UniRule"/>
</dbReference>
<comment type="catalytic activity">
    <reaction evidence="1 5">
        <text>S-ubiquitinyl-[E2 ubiquitin-conjugating enzyme]-L-cysteine + [acceptor protein]-L-lysine = [E2 ubiquitin-conjugating enzyme]-L-cysteine + N(6)-ubiquitinyl-[acceptor protein]-L-lysine.</text>
        <dbReference type="EC" id="2.3.2.27"/>
    </reaction>
</comment>